<dbReference type="EMBL" id="MEHA01000012">
    <property type="protein sequence ID" value="ODR49707.1"/>
    <property type="molecule type" value="Genomic_DNA"/>
</dbReference>
<dbReference type="Proteomes" id="UP000094271">
    <property type="component" value="Unassembled WGS sequence"/>
</dbReference>
<dbReference type="AlphaFoldDB" id="A0A1E3UG73"/>
<sequence>MYMNGFSNAENNAYIRGYILRSLVRGMHFSMTVKGLSNKMIKQGIIVTPDISDYLYYLHSSQLIEFTDMSVTPFNALEKDAVVRLSVQGIRFIENGGEPEMGIDL</sequence>
<name>A0A1E3UG73_9FIRM</name>
<gene>
    <name evidence="1" type="ORF">BEI59_17375</name>
</gene>
<reference evidence="1 2" key="1">
    <citation type="submission" date="2016-08" db="EMBL/GenBank/DDBJ databases">
        <authorList>
            <person name="Seilhamer J.J."/>
        </authorList>
    </citation>
    <scope>NUCLEOTIDE SEQUENCE [LARGE SCALE GENOMIC DNA]</scope>
    <source>
        <strain evidence="1 2">NML150140-1</strain>
    </source>
</reference>
<evidence type="ECO:0000313" key="2">
    <source>
        <dbReference type="Proteomes" id="UP000094271"/>
    </source>
</evidence>
<protein>
    <submittedName>
        <fullName evidence="1">Uncharacterized protein</fullName>
    </submittedName>
</protein>
<comment type="caution">
    <text evidence="1">The sequence shown here is derived from an EMBL/GenBank/DDBJ whole genome shotgun (WGS) entry which is preliminary data.</text>
</comment>
<proteinExistence type="predicted"/>
<organism evidence="1 2">
    <name type="scientific">Eisenbergiella tayi</name>
    <dbReference type="NCBI Taxonomy" id="1432052"/>
    <lineage>
        <taxon>Bacteria</taxon>
        <taxon>Bacillati</taxon>
        <taxon>Bacillota</taxon>
        <taxon>Clostridia</taxon>
        <taxon>Lachnospirales</taxon>
        <taxon>Lachnospiraceae</taxon>
        <taxon>Eisenbergiella</taxon>
    </lineage>
</organism>
<evidence type="ECO:0000313" key="1">
    <source>
        <dbReference type="EMBL" id="ODR49707.1"/>
    </source>
</evidence>
<accession>A0A1E3UG73</accession>